<dbReference type="Gene3D" id="3.30.200.20">
    <property type="entry name" value="Phosphorylase Kinase, domain 1"/>
    <property type="match status" value="1"/>
</dbReference>
<comment type="catalytic activity">
    <reaction evidence="18">
        <text>L-seryl-[protein] + ATP = O-phospho-L-seryl-[protein] + ADP + H(+)</text>
        <dbReference type="Rhea" id="RHEA:17989"/>
        <dbReference type="Rhea" id="RHEA-COMP:9863"/>
        <dbReference type="Rhea" id="RHEA-COMP:11604"/>
        <dbReference type="ChEBI" id="CHEBI:15378"/>
        <dbReference type="ChEBI" id="CHEBI:29999"/>
        <dbReference type="ChEBI" id="CHEBI:30616"/>
        <dbReference type="ChEBI" id="CHEBI:83421"/>
        <dbReference type="ChEBI" id="CHEBI:456216"/>
        <dbReference type="EC" id="2.7.11.1"/>
    </reaction>
</comment>
<name>A0A067KNH4_JATCU</name>
<evidence type="ECO:0000256" key="15">
    <source>
        <dbReference type="ARBA" id="ARBA00023170"/>
    </source>
</evidence>
<dbReference type="GO" id="GO:0016020">
    <property type="term" value="C:membrane"/>
    <property type="evidence" value="ECO:0007669"/>
    <property type="project" value="UniProtKB-SubCell"/>
</dbReference>
<keyword evidence="4" id="KW-0597">Phosphoprotein</keyword>
<keyword evidence="14" id="KW-0472">Membrane</keyword>
<keyword evidence="3" id="KW-0723">Serine/threonine-protein kinase</keyword>
<keyword evidence="7" id="KW-0812">Transmembrane</keyword>
<evidence type="ECO:0000256" key="6">
    <source>
        <dbReference type="ARBA" id="ARBA00022679"/>
    </source>
</evidence>
<gene>
    <name evidence="21" type="ORF">JCGZ_12908</name>
</gene>
<dbReference type="InterPro" id="IPR011009">
    <property type="entry name" value="Kinase-like_dom_sf"/>
</dbReference>
<evidence type="ECO:0000256" key="7">
    <source>
        <dbReference type="ARBA" id="ARBA00022692"/>
    </source>
</evidence>
<dbReference type="EMBL" id="KK914543">
    <property type="protein sequence ID" value="KDP33359.1"/>
    <property type="molecule type" value="Genomic_DNA"/>
</dbReference>
<feature type="binding site" evidence="19">
    <location>
        <position position="81"/>
    </location>
    <ligand>
        <name>ATP</name>
        <dbReference type="ChEBI" id="CHEBI:30616"/>
    </ligand>
</feature>
<keyword evidence="9" id="KW-0677">Repeat</keyword>
<keyword evidence="6" id="KW-0808">Transferase</keyword>
<accession>A0A067KNH4</accession>
<keyword evidence="5" id="KW-0433">Leucine-rich repeat</keyword>
<keyword evidence="12 19" id="KW-0067">ATP-binding</keyword>
<evidence type="ECO:0000259" key="20">
    <source>
        <dbReference type="Pfam" id="PF00069"/>
    </source>
</evidence>
<keyword evidence="10 19" id="KW-0547">Nucleotide-binding</keyword>
<proteinExistence type="predicted"/>
<dbReference type="GO" id="GO:0004674">
    <property type="term" value="F:protein serine/threonine kinase activity"/>
    <property type="evidence" value="ECO:0007669"/>
    <property type="project" value="UniProtKB-KW"/>
</dbReference>
<organism evidence="21 22">
    <name type="scientific">Jatropha curcas</name>
    <name type="common">Barbados nut</name>
    <dbReference type="NCBI Taxonomy" id="180498"/>
    <lineage>
        <taxon>Eukaryota</taxon>
        <taxon>Viridiplantae</taxon>
        <taxon>Streptophyta</taxon>
        <taxon>Embryophyta</taxon>
        <taxon>Tracheophyta</taxon>
        <taxon>Spermatophyta</taxon>
        <taxon>Magnoliopsida</taxon>
        <taxon>eudicotyledons</taxon>
        <taxon>Gunneridae</taxon>
        <taxon>Pentapetalae</taxon>
        <taxon>rosids</taxon>
        <taxon>fabids</taxon>
        <taxon>Malpighiales</taxon>
        <taxon>Euphorbiaceae</taxon>
        <taxon>Crotonoideae</taxon>
        <taxon>Jatropheae</taxon>
        <taxon>Jatropha</taxon>
    </lineage>
</organism>
<dbReference type="GO" id="GO:0005524">
    <property type="term" value="F:ATP binding"/>
    <property type="evidence" value="ECO:0007669"/>
    <property type="project" value="UniProtKB-UniRule"/>
</dbReference>
<dbReference type="Gene3D" id="1.10.510.10">
    <property type="entry name" value="Transferase(Phosphotransferase) domain 1"/>
    <property type="match status" value="1"/>
</dbReference>
<evidence type="ECO:0000256" key="17">
    <source>
        <dbReference type="ARBA" id="ARBA00047899"/>
    </source>
</evidence>
<keyword evidence="22" id="KW-1185">Reference proteome</keyword>
<evidence type="ECO:0000256" key="1">
    <source>
        <dbReference type="ARBA" id="ARBA00004479"/>
    </source>
</evidence>
<keyword evidence="13" id="KW-1133">Transmembrane helix</keyword>
<dbReference type="PANTHER" id="PTHR48005">
    <property type="entry name" value="LEUCINE RICH REPEAT KINASE 2"/>
    <property type="match status" value="1"/>
</dbReference>
<dbReference type="EC" id="2.7.11.1" evidence="2"/>
<sequence>MSAVLRKIYVPCRKHMNRDEPVAAVSELCMMILAYADGKMAHQSIIDATEEFNSRYCIGTGGSANVYKAEHPTGQVVAVKKLHQSEEGGMVNLKAFENEINALAQLRHRNIVRFYGYCLHPRHSFLVYEFVEGGSLAKVLRNESTTAELDWITRVNVIKGVANALYYMHHECFLSIIHRNISSNNILLGSGHIVRVSDFRTARIVKPSSSNWTLFVGTFGYSAPELAYTMEANEKCDVYSFGVVTLEVIMGRHPGDLISSISASSSDLQNSIQGCVGPTPSSSYKRSSRGISQYCKAGISLP</sequence>
<evidence type="ECO:0000256" key="14">
    <source>
        <dbReference type="ARBA" id="ARBA00023136"/>
    </source>
</evidence>
<evidence type="ECO:0000256" key="5">
    <source>
        <dbReference type="ARBA" id="ARBA00022614"/>
    </source>
</evidence>
<dbReference type="STRING" id="180498.A0A067KNH4"/>
<evidence type="ECO:0000256" key="9">
    <source>
        <dbReference type="ARBA" id="ARBA00022737"/>
    </source>
</evidence>
<evidence type="ECO:0000313" key="21">
    <source>
        <dbReference type="EMBL" id="KDP33359.1"/>
    </source>
</evidence>
<evidence type="ECO:0000256" key="12">
    <source>
        <dbReference type="ARBA" id="ARBA00022840"/>
    </source>
</evidence>
<comment type="catalytic activity">
    <reaction evidence="17">
        <text>L-threonyl-[protein] + ATP = O-phospho-L-threonyl-[protein] + ADP + H(+)</text>
        <dbReference type="Rhea" id="RHEA:46608"/>
        <dbReference type="Rhea" id="RHEA-COMP:11060"/>
        <dbReference type="Rhea" id="RHEA-COMP:11605"/>
        <dbReference type="ChEBI" id="CHEBI:15378"/>
        <dbReference type="ChEBI" id="CHEBI:30013"/>
        <dbReference type="ChEBI" id="CHEBI:30616"/>
        <dbReference type="ChEBI" id="CHEBI:61977"/>
        <dbReference type="ChEBI" id="CHEBI:456216"/>
        <dbReference type="EC" id="2.7.11.1"/>
    </reaction>
</comment>
<dbReference type="SUPFAM" id="SSF56112">
    <property type="entry name" value="Protein kinase-like (PK-like)"/>
    <property type="match status" value="1"/>
</dbReference>
<evidence type="ECO:0000256" key="10">
    <source>
        <dbReference type="ARBA" id="ARBA00022741"/>
    </source>
</evidence>
<comment type="subcellular location">
    <subcellularLocation>
        <location evidence="1">Membrane</location>
        <topology evidence="1">Single-pass type I membrane protein</topology>
    </subcellularLocation>
</comment>
<dbReference type="PANTHER" id="PTHR48005:SF70">
    <property type="entry name" value="MDIS1-INTERACTING RECEPTOR LIKE KINASE 2-LIKE"/>
    <property type="match status" value="1"/>
</dbReference>
<dbReference type="Pfam" id="PF00069">
    <property type="entry name" value="Pkinase"/>
    <property type="match status" value="1"/>
</dbReference>
<keyword evidence="11" id="KW-0418">Kinase</keyword>
<protein>
    <recommendedName>
        <fullName evidence="2">non-specific serine/threonine protein kinase</fullName>
        <ecNumber evidence="2">2.7.11.1</ecNumber>
    </recommendedName>
</protein>
<dbReference type="InterPro" id="IPR051420">
    <property type="entry name" value="Ser_Thr_Kinases_DiverseReg"/>
</dbReference>
<evidence type="ECO:0000256" key="8">
    <source>
        <dbReference type="ARBA" id="ARBA00022729"/>
    </source>
</evidence>
<dbReference type="OrthoDB" id="676979at2759"/>
<evidence type="ECO:0000256" key="16">
    <source>
        <dbReference type="ARBA" id="ARBA00023180"/>
    </source>
</evidence>
<evidence type="ECO:0000256" key="13">
    <source>
        <dbReference type="ARBA" id="ARBA00022989"/>
    </source>
</evidence>
<dbReference type="InterPro" id="IPR000719">
    <property type="entry name" value="Prot_kinase_dom"/>
</dbReference>
<dbReference type="Proteomes" id="UP000027138">
    <property type="component" value="Unassembled WGS sequence"/>
</dbReference>
<evidence type="ECO:0000256" key="11">
    <source>
        <dbReference type="ARBA" id="ARBA00022777"/>
    </source>
</evidence>
<reference evidence="21 22" key="1">
    <citation type="journal article" date="2014" name="PLoS ONE">
        <title>Global Analysis of Gene Expression Profiles in Physic Nut (Jatropha curcas L.) Seedlings Exposed to Salt Stress.</title>
        <authorList>
            <person name="Zhang L."/>
            <person name="Zhang C."/>
            <person name="Wu P."/>
            <person name="Chen Y."/>
            <person name="Li M."/>
            <person name="Jiang H."/>
            <person name="Wu G."/>
        </authorList>
    </citation>
    <scope>NUCLEOTIDE SEQUENCE [LARGE SCALE GENOMIC DNA]</scope>
    <source>
        <strain evidence="22">cv. GZQX0401</strain>
        <tissue evidence="21">Young leaves</tissue>
    </source>
</reference>
<keyword evidence="15" id="KW-0675">Receptor</keyword>
<dbReference type="PROSITE" id="PS00107">
    <property type="entry name" value="PROTEIN_KINASE_ATP"/>
    <property type="match status" value="1"/>
</dbReference>
<feature type="domain" description="Protein kinase" evidence="20">
    <location>
        <begin position="57"/>
        <end position="269"/>
    </location>
</feature>
<dbReference type="AlphaFoldDB" id="A0A067KNH4"/>
<evidence type="ECO:0000256" key="18">
    <source>
        <dbReference type="ARBA" id="ARBA00048679"/>
    </source>
</evidence>
<dbReference type="FunFam" id="3.30.200.20:FF:000309">
    <property type="entry name" value="Leucine-rich repeat receptor protein kinase MSP1"/>
    <property type="match status" value="1"/>
</dbReference>
<evidence type="ECO:0000256" key="2">
    <source>
        <dbReference type="ARBA" id="ARBA00012513"/>
    </source>
</evidence>
<dbReference type="InterPro" id="IPR017441">
    <property type="entry name" value="Protein_kinase_ATP_BS"/>
</dbReference>
<keyword evidence="8" id="KW-0732">Signal</keyword>
<evidence type="ECO:0000256" key="3">
    <source>
        <dbReference type="ARBA" id="ARBA00022527"/>
    </source>
</evidence>
<keyword evidence="16" id="KW-0325">Glycoprotein</keyword>
<evidence type="ECO:0000313" key="22">
    <source>
        <dbReference type="Proteomes" id="UP000027138"/>
    </source>
</evidence>
<evidence type="ECO:0000256" key="19">
    <source>
        <dbReference type="PROSITE-ProRule" id="PRU10141"/>
    </source>
</evidence>
<evidence type="ECO:0000256" key="4">
    <source>
        <dbReference type="ARBA" id="ARBA00022553"/>
    </source>
</evidence>